<feature type="modified residue" description="N6-(pyridoxal phosphate)lysine" evidence="4">
    <location>
        <position position="185"/>
    </location>
</feature>
<dbReference type="InterPro" id="IPR015422">
    <property type="entry name" value="PyrdxlP-dep_Trfase_small"/>
</dbReference>
<dbReference type="Pfam" id="PF01041">
    <property type="entry name" value="DegT_DnrJ_EryC1"/>
    <property type="match status" value="1"/>
</dbReference>
<dbReference type="OrthoDB" id="9804264at2"/>
<dbReference type="EMBL" id="MWUE01000007">
    <property type="protein sequence ID" value="OQP35443.1"/>
    <property type="molecule type" value="Genomic_DNA"/>
</dbReference>
<evidence type="ECO:0000256" key="2">
    <source>
        <dbReference type="ARBA" id="ARBA00037999"/>
    </source>
</evidence>
<keyword evidence="6" id="KW-0032">Aminotransferase</keyword>
<evidence type="ECO:0000256" key="4">
    <source>
        <dbReference type="PIRSR" id="PIRSR000390-2"/>
    </source>
</evidence>
<dbReference type="InterPro" id="IPR000653">
    <property type="entry name" value="DegT/StrS_aminotransferase"/>
</dbReference>
<dbReference type="Gene3D" id="3.40.640.10">
    <property type="entry name" value="Type I PLP-dependent aspartate aminotransferase-like (Major domain)"/>
    <property type="match status" value="1"/>
</dbReference>
<gene>
    <name evidence="6" type="ORF">B2J69_05475</name>
</gene>
<sequence>MKNNPVYVTSPLLPPLADFMPYLENIWQNRWLTNNGPFHQQLEQALGNYLGCPHISLFANGTLALLCAIQALGLTGEVITTPYSFVATSHSLVWNNLQPVFVDIDPLTGNIDAEKIEQAITPATSAILPVHCYGIPADVTRINALARRRGLKVIYDAAHAFGVERNRASILNQGDLSVLSFHATKVFNTFEGGAIVCPDRESKQAIDRLKNFGFAGETAVESLGINGKMNELQAAFGLLQLQRIDEALSQRKAIYQRYRRALSAVAGLEMVTPAPHISWNYAYFPLYVRADFPCSRDALYARLRDDGIMARRYFYPLISDFPLYASHPSARAGNLPVARRLADQVICLPIYPGLAASQQQRVIQLILALADERASHHRRQRR</sequence>
<dbReference type="PANTHER" id="PTHR30244:SF9">
    <property type="entry name" value="PROTEIN RV3402C"/>
    <property type="match status" value="1"/>
</dbReference>
<evidence type="ECO:0000313" key="6">
    <source>
        <dbReference type="EMBL" id="OQP35443.1"/>
    </source>
</evidence>
<reference evidence="6 7" key="1">
    <citation type="submission" date="2017-02" db="EMBL/GenBank/DDBJ databases">
        <title>Whole genome shotgun sequence of Pantoea agglomerans strain AS1 isolated from a cycad, Zamia floridana in Central Florida, USA.</title>
        <authorList>
            <person name="Lata P."/>
            <person name="Govindarajan S."/>
            <person name="Qi F."/>
            <person name="Li J.-L."/>
            <person name="Maurya S.K."/>
            <person name="Sahoo M.K."/>
        </authorList>
    </citation>
    <scope>NUCLEOTIDE SEQUENCE [LARGE SCALE GENOMIC DNA]</scope>
    <source>
        <strain evidence="6 7">AS1</strain>
    </source>
</reference>
<keyword evidence="6" id="KW-0808">Transferase</keyword>
<dbReference type="Gene3D" id="3.90.1150.10">
    <property type="entry name" value="Aspartate Aminotransferase, domain 1"/>
    <property type="match status" value="1"/>
</dbReference>
<dbReference type="GO" id="GO:0030170">
    <property type="term" value="F:pyridoxal phosphate binding"/>
    <property type="evidence" value="ECO:0007669"/>
    <property type="project" value="TreeGrafter"/>
</dbReference>
<dbReference type="RefSeq" id="WP_081137144.1">
    <property type="nucleotide sequence ID" value="NZ_MWUE01000007.1"/>
</dbReference>
<proteinExistence type="inferred from homology"/>
<evidence type="ECO:0000313" key="7">
    <source>
        <dbReference type="Proteomes" id="UP000192769"/>
    </source>
</evidence>
<evidence type="ECO:0000256" key="3">
    <source>
        <dbReference type="PIRSR" id="PIRSR000390-1"/>
    </source>
</evidence>
<dbReference type="PANTHER" id="PTHR30244">
    <property type="entry name" value="TRANSAMINASE"/>
    <property type="match status" value="1"/>
</dbReference>
<dbReference type="Proteomes" id="UP000192769">
    <property type="component" value="Unassembled WGS sequence"/>
</dbReference>
<feature type="active site" description="Proton acceptor" evidence="3">
    <location>
        <position position="185"/>
    </location>
</feature>
<comment type="caution">
    <text evidence="6">The sequence shown here is derived from an EMBL/GenBank/DDBJ whole genome shotgun (WGS) entry which is preliminary data.</text>
</comment>
<name>A0A1V9DNK8_9GAMM</name>
<dbReference type="GO" id="GO:0000271">
    <property type="term" value="P:polysaccharide biosynthetic process"/>
    <property type="evidence" value="ECO:0007669"/>
    <property type="project" value="TreeGrafter"/>
</dbReference>
<accession>A0A1V9DNK8</accession>
<dbReference type="InterPro" id="IPR015421">
    <property type="entry name" value="PyrdxlP-dep_Trfase_major"/>
</dbReference>
<protein>
    <submittedName>
        <fullName evidence="6">Aminotransferase</fullName>
    </submittedName>
</protein>
<dbReference type="InterPro" id="IPR015424">
    <property type="entry name" value="PyrdxlP-dep_Trfase"/>
</dbReference>
<dbReference type="GO" id="GO:0008483">
    <property type="term" value="F:transaminase activity"/>
    <property type="evidence" value="ECO:0007669"/>
    <property type="project" value="UniProtKB-KW"/>
</dbReference>
<dbReference type="AlphaFoldDB" id="A0A1V9DNK8"/>
<evidence type="ECO:0000256" key="1">
    <source>
        <dbReference type="ARBA" id="ARBA00022898"/>
    </source>
</evidence>
<dbReference type="PIRSF" id="PIRSF000390">
    <property type="entry name" value="PLP_StrS"/>
    <property type="match status" value="1"/>
</dbReference>
<dbReference type="SUPFAM" id="SSF53383">
    <property type="entry name" value="PLP-dependent transferases"/>
    <property type="match status" value="1"/>
</dbReference>
<organism evidence="6 7">
    <name type="scientific">Pantoea latae</name>
    <dbReference type="NCBI Taxonomy" id="1964541"/>
    <lineage>
        <taxon>Bacteria</taxon>
        <taxon>Pseudomonadati</taxon>
        <taxon>Pseudomonadota</taxon>
        <taxon>Gammaproteobacteria</taxon>
        <taxon>Enterobacterales</taxon>
        <taxon>Erwiniaceae</taxon>
        <taxon>Pantoea</taxon>
    </lineage>
</organism>
<comment type="similarity">
    <text evidence="2 5">Belongs to the DegT/DnrJ/EryC1 family.</text>
</comment>
<keyword evidence="7" id="KW-1185">Reference proteome</keyword>
<dbReference type="CDD" id="cd00616">
    <property type="entry name" value="AHBA_syn"/>
    <property type="match status" value="1"/>
</dbReference>
<evidence type="ECO:0000256" key="5">
    <source>
        <dbReference type="RuleBase" id="RU004508"/>
    </source>
</evidence>
<keyword evidence="1 4" id="KW-0663">Pyridoxal phosphate</keyword>